<name>A0A937UP27_9ACTN</name>
<keyword evidence="2" id="KW-1185">Reference proteome</keyword>
<proteinExistence type="predicted"/>
<reference evidence="1" key="1">
    <citation type="submission" date="2020-12" db="EMBL/GenBank/DDBJ databases">
        <title>Genomic characterization of non-nitrogen-fixing Frankia strains.</title>
        <authorList>
            <person name="Carlos-Shanley C."/>
            <person name="Guerra T."/>
            <person name="Hahn D."/>
        </authorList>
    </citation>
    <scope>NUCLEOTIDE SEQUENCE</scope>
    <source>
        <strain evidence="1">CN6</strain>
    </source>
</reference>
<evidence type="ECO:0000313" key="2">
    <source>
        <dbReference type="Proteomes" id="UP000604475"/>
    </source>
</evidence>
<dbReference type="EMBL" id="JAEACQ010000149">
    <property type="protein sequence ID" value="MBL7626835.1"/>
    <property type="molecule type" value="Genomic_DNA"/>
</dbReference>
<dbReference type="PANTHER" id="PTHR35399:SF4">
    <property type="entry name" value="MEMBRANE PROTEIN"/>
    <property type="match status" value="1"/>
</dbReference>
<dbReference type="SUPFAM" id="SSF63829">
    <property type="entry name" value="Calcium-dependent phosphotriesterase"/>
    <property type="match status" value="1"/>
</dbReference>
<dbReference type="RefSeq" id="WP_203001141.1">
    <property type="nucleotide sequence ID" value="NZ_JADWYU010000084.1"/>
</dbReference>
<sequence length="439" mass="46857">MTVSRRGVLGAGAAGLGIVLTGAVGPVFGGTANATGFGRGHRFTGYGDLVPDPAGICDLPKGFSYTRISAVGETLTGGGNVPGAHDGMAAFRSGRDTVLVRNHEIEPEDVEEDGVPTVPHVPGLTYDPEAPGGTTTLVLTGDRLRSHVVSLAGTANNCAGGPTPWNTWLTCEETDAVFGKPHGYVFEVDPFRRLRDREPVPLKALGRFEHEAVSIDPRTGVAYLTEDADTPFGLFYRFLPKRPNGGPGSLRAGGKLQALSVRGIADLMTVTRVGTRLRATWVDVPDPDATSTPVRAQFADGKVSRIRKCEGTYYSDGYIYVVSSYAETDDEEAYLHAGQVWRYEPKSATLELVLHFQPDSPFDGPDNITISSWGRIILCEDGNDDQHLVVVGDDGKPYPLARSGSGSEFAGATFSPDGAYLYANIQEDGLTVAIKGPWR</sequence>
<accession>A0A937UP27</accession>
<gene>
    <name evidence="1" type="ORF">I7412_06555</name>
</gene>
<organism evidence="1 2">
    <name type="scientific">Frankia nepalensis</name>
    <dbReference type="NCBI Taxonomy" id="1836974"/>
    <lineage>
        <taxon>Bacteria</taxon>
        <taxon>Bacillati</taxon>
        <taxon>Actinomycetota</taxon>
        <taxon>Actinomycetes</taxon>
        <taxon>Frankiales</taxon>
        <taxon>Frankiaceae</taxon>
        <taxon>Frankia</taxon>
    </lineage>
</organism>
<dbReference type="Proteomes" id="UP000604475">
    <property type="component" value="Unassembled WGS sequence"/>
</dbReference>
<evidence type="ECO:0000313" key="1">
    <source>
        <dbReference type="EMBL" id="MBL7626835.1"/>
    </source>
</evidence>
<dbReference type="PROSITE" id="PS51318">
    <property type="entry name" value="TAT"/>
    <property type="match status" value="1"/>
</dbReference>
<dbReference type="AlphaFoldDB" id="A0A937UP27"/>
<dbReference type="Pfam" id="PF05787">
    <property type="entry name" value="PhoX"/>
    <property type="match status" value="2"/>
</dbReference>
<dbReference type="InterPro" id="IPR008557">
    <property type="entry name" value="PhoX"/>
</dbReference>
<dbReference type="PANTHER" id="PTHR35399">
    <property type="entry name" value="SLR8030 PROTEIN"/>
    <property type="match status" value="1"/>
</dbReference>
<comment type="caution">
    <text evidence="1">The sequence shown here is derived from an EMBL/GenBank/DDBJ whole genome shotgun (WGS) entry which is preliminary data.</text>
</comment>
<protein>
    <submittedName>
        <fullName evidence="1">DUF839 domain-containing protein</fullName>
    </submittedName>
</protein>
<dbReference type="InterPro" id="IPR006311">
    <property type="entry name" value="TAT_signal"/>
</dbReference>